<protein>
    <submittedName>
        <fullName evidence="1">Uncharacterized protein</fullName>
    </submittedName>
</protein>
<proteinExistence type="predicted"/>
<comment type="caution">
    <text evidence="1">The sequence shown here is derived from an EMBL/GenBank/DDBJ whole genome shotgun (WGS) entry which is preliminary data.</text>
</comment>
<keyword evidence="2" id="KW-1185">Reference proteome</keyword>
<accession>A0A940MVY6</accession>
<gene>
    <name evidence="1" type="ORF">J5Y10_09580</name>
</gene>
<dbReference type="AlphaFoldDB" id="A0A940MVY6"/>
<evidence type="ECO:0000313" key="1">
    <source>
        <dbReference type="EMBL" id="MBP0493026.1"/>
    </source>
</evidence>
<reference evidence="1" key="1">
    <citation type="submission" date="2021-03" db="EMBL/GenBank/DDBJ databases">
        <authorList>
            <person name="So Y."/>
        </authorList>
    </citation>
    <scope>NUCLEOTIDE SEQUENCE</scope>
    <source>
        <strain evidence="1">SG15</strain>
    </source>
</reference>
<dbReference type="Proteomes" id="UP000677537">
    <property type="component" value="Unassembled WGS sequence"/>
</dbReference>
<evidence type="ECO:0000313" key="2">
    <source>
        <dbReference type="Proteomes" id="UP000677537"/>
    </source>
</evidence>
<name>A0A940MVY6_9PROT</name>
<dbReference type="EMBL" id="JAGIZA010000005">
    <property type="protein sequence ID" value="MBP0493026.1"/>
    <property type="molecule type" value="Genomic_DNA"/>
</dbReference>
<dbReference type="RefSeq" id="WP_209373042.1">
    <property type="nucleotide sequence ID" value="NZ_JAGIZA010000005.1"/>
</dbReference>
<sequence length="123" mass="13092">MDDWTQVLAALGVPALWVTPLVLLARAAWPEVLHALRVWRVDRGLTRAAGFMHSLRVAAGNTSAPLTDPELQALVTRGAAYMVARLGGTLDALKIPPMDLRDMVQGQYGELLAGLVPAGKVAA</sequence>
<organism evidence="1 2">
    <name type="scientific">Roseomonas indoligenes</name>
    <dbReference type="NCBI Taxonomy" id="2820811"/>
    <lineage>
        <taxon>Bacteria</taxon>
        <taxon>Pseudomonadati</taxon>
        <taxon>Pseudomonadota</taxon>
        <taxon>Alphaproteobacteria</taxon>
        <taxon>Acetobacterales</taxon>
        <taxon>Roseomonadaceae</taxon>
        <taxon>Roseomonas</taxon>
    </lineage>
</organism>